<sequence length="216" mass="22800">MRATVSRTAGATDQAGGVEGNSRLTAVNGMVLLGLLAVEGVTVLDVEGLITLHIYLGLLLVGPVLLKCASTGYRFLRYYTGAAPYVRKGPPHPILRMLGPLVVLSSVAVLGTGIALVYTGPAHREPMLTLHQASFVVWFAVTTGHVLGHLIGAGSTTWRELRDPRLSPAARRRRWRALAVALALVAGVGLATAVLPSATALTSHHYDGFERHGGDN</sequence>
<keyword evidence="1" id="KW-1133">Transmembrane helix</keyword>
<feature type="transmembrane region" description="Helical" evidence="1">
    <location>
        <begin position="175"/>
        <end position="195"/>
    </location>
</feature>
<proteinExistence type="predicted"/>
<gene>
    <name evidence="2" type="ORF">M6B22_05520</name>
</gene>
<evidence type="ECO:0000256" key="1">
    <source>
        <dbReference type="SAM" id="Phobius"/>
    </source>
</evidence>
<feature type="transmembrane region" description="Helical" evidence="1">
    <location>
        <begin position="97"/>
        <end position="118"/>
    </location>
</feature>
<dbReference type="RefSeq" id="WP_269444773.1">
    <property type="nucleotide sequence ID" value="NZ_CP097463.1"/>
</dbReference>
<keyword evidence="1" id="KW-0812">Transmembrane</keyword>
<dbReference type="EMBL" id="CP097463">
    <property type="protein sequence ID" value="WAX58223.1"/>
    <property type="molecule type" value="Genomic_DNA"/>
</dbReference>
<dbReference type="Proteomes" id="UP001164693">
    <property type="component" value="Chromosome"/>
</dbReference>
<evidence type="ECO:0000313" key="3">
    <source>
        <dbReference type="Proteomes" id="UP001164693"/>
    </source>
</evidence>
<feature type="transmembrane region" description="Helical" evidence="1">
    <location>
        <begin position="130"/>
        <end position="154"/>
    </location>
</feature>
<keyword evidence="3" id="KW-1185">Reference proteome</keyword>
<keyword evidence="1" id="KW-0472">Membrane</keyword>
<organism evidence="2 3">
    <name type="scientific">Jatrophihabitans cynanchi</name>
    <dbReference type="NCBI Taxonomy" id="2944128"/>
    <lineage>
        <taxon>Bacteria</taxon>
        <taxon>Bacillati</taxon>
        <taxon>Actinomycetota</taxon>
        <taxon>Actinomycetes</taxon>
        <taxon>Jatrophihabitantales</taxon>
        <taxon>Jatrophihabitantaceae</taxon>
        <taxon>Jatrophihabitans</taxon>
    </lineage>
</organism>
<feature type="transmembrane region" description="Helical" evidence="1">
    <location>
        <begin position="54"/>
        <end position="76"/>
    </location>
</feature>
<accession>A0ABY7K051</accession>
<name>A0ABY7K051_9ACTN</name>
<evidence type="ECO:0008006" key="4">
    <source>
        <dbReference type="Google" id="ProtNLM"/>
    </source>
</evidence>
<protein>
    <recommendedName>
        <fullName evidence="4">Cytochrome b561 bacterial/Ni-hydrogenase domain-containing protein</fullName>
    </recommendedName>
</protein>
<reference evidence="2" key="1">
    <citation type="submission" date="2022-05" db="EMBL/GenBank/DDBJ databases">
        <title>Jatrophihabitans sp. SB3-54 whole genome sequence.</title>
        <authorList>
            <person name="Suh M.K."/>
            <person name="Eom M.K."/>
            <person name="Kim J.S."/>
            <person name="Kim H.S."/>
            <person name="Do H.E."/>
            <person name="Shin Y.K."/>
            <person name="Lee J.-S."/>
        </authorList>
    </citation>
    <scope>NUCLEOTIDE SEQUENCE</scope>
    <source>
        <strain evidence="2">SB3-54</strain>
    </source>
</reference>
<evidence type="ECO:0000313" key="2">
    <source>
        <dbReference type="EMBL" id="WAX58223.1"/>
    </source>
</evidence>